<evidence type="ECO:0000256" key="2">
    <source>
        <dbReference type="ARBA" id="ARBA00022448"/>
    </source>
</evidence>
<feature type="transmembrane region" description="Helical" evidence="7">
    <location>
        <begin position="283"/>
        <end position="303"/>
    </location>
</feature>
<evidence type="ECO:0000256" key="1">
    <source>
        <dbReference type="ARBA" id="ARBA00004651"/>
    </source>
</evidence>
<keyword evidence="6 7" id="KW-0472">Membrane</keyword>
<evidence type="ECO:0000313" key="9">
    <source>
        <dbReference type="EMBL" id="MZQ86583.1"/>
    </source>
</evidence>
<gene>
    <name evidence="9" type="ORF">GQF01_31210</name>
</gene>
<keyword evidence="3" id="KW-1003">Cell membrane</keyword>
<evidence type="ECO:0000256" key="5">
    <source>
        <dbReference type="ARBA" id="ARBA00022989"/>
    </source>
</evidence>
<dbReference type="EMBL" id="WTUZ01000039">
    <property type="protein sequence ID" value="MZQ86583.1"/>
    <property type="molecule type" value="Genomic_DNA"/>
</dbReference>
<organism evidence="9 10">
    <name type="scientific">Paenibacillus silvestris</name>
    <dbReference type="NCBI Taxonomy" id="2606219"/>
    <lineage>
        <taxon>Bacteria</taxon>
        <taxon>Bacillati</taxon>
        <taxon>Bacillota</taxon>
        <taxon>Bacilli</taxon>
        <taxon>Bacillales</taxon>
        <taxon>Paenibacillaceae</taxon>
        <taxon>Paenibacillus</taxon>
    </lineage>
</organism>
<feature type="transmembrane region" description="Helical" evidence="7">
    <location>
        <begin position="41"/>
        <end position="64"/>
    </location>
</feature>
<name>A0A6L8V8B4_9BACL</name>
<dbReference type="Pfam" id="PF07690">
    <property type="entry name" value="MFS_1"/>
    <property type="match status" value="1"/>
</dbReference>
<dbReference type="PANTHER" id="PTHR23513:SF6">
    <property type="entry name" value="MAJOR FACILITATOR SUPERFAMILY ASSOCIATED DOMAIN-CONTAINING PROTEIN"/>
    <property type="match status" value="1"/>
</dbReference>
<protein>
    <submittedName>
        <fullName evidence="9">MFS transporter</fullName>
    </submittedName>
</protein>
<feature type="transmembrane region" description="Helical" evidence="7">
    <location>
        <begin position="252"/>
        <end position="276"/>
    </location>
</feature>
<feature type="transmembrane region" description="Helical" evidence="7">
    <location>
        <begin position="341"/>
        <end position="367"/>
    </location>
</feature>
<keyword evidence="4 7" id="KW-0812">Transmembrane</keyword>
<keyword evidence="10" id="KW-1185">Reference proteome</keyword>
<evidence type="ECO:0000256" key="7">
    <source>
        <dbReference type="SAM" id="Phobius"/>
    </source>
</evidence>
<dbReference type="Proteomes" id="UP000481087">
    <property type="component" value="Unassembled WGS sequence"/>
</dbReference>
<dbReference type="PROSITE" id="PS50850">
    <property type="entry name" value="MFS"/>
    <property type="match status" value="1"/>
</dbReference>
<dbReference type="GO" id="GO:0005886">
    <property type="term" value="C:plasma membrane"/>
    <property type="evidence" value="ECO:0007669"/>
    <property type="project" value="UniProtKB-SubCell"/>
</dbReference>
<dbReference type="PANTHER" id="PTHR23513">
    <property type="entry name" value="INTEGRAL MEMBRANE EFFLUX PROTEIN-RELATED"/>
    <property type="match status" value="1"/>
</dbReference>
<dbReference type="InterPro" id="IPR036259">
    <property type="entry name" value="MFS_trans_sf"/>
</dbReference>
<comment type="caution">
    <text evidence="9">The sequence shown here is derived from an EMBL/GenBank/DDBJ whole genome shotgun (WGS) entry which is preliminary data.</text>
</comment>
<proteinExistence type="predicted"/>
<evidence type="ECO:0000256" key="6">
    <source>
        <dbReference type="ARBA" id="ARBA00023136"/>
    </source>
</evidence>
<dbReference type="SUPFAM" id="SSF103473">
    <property type="entry name" value="MFS general substrate transporter"/>
    <property type="match status" value="1"/>
</dbReference>
<reference evidence="9 10" key="1">
    <citation type="submission" date="2019-12" db="EMBL/GenBank/DDBJ databases">
        <title>Paenibacillus sp. nov. sp. isolated from soil.</title>
        <authorList>
            <person name="Kim J."/>
            <person name="Jeong S.E."/>
            <person name="Jung H.S."/>
            <person name="Jeon C.O."/>
        </authorList>
    </citation>
    <scope>NUCLEOTIDE SEQUENCE [LARGE SCALE GENOMIC DNA]</scope>
    <source>
        <strain evidence="9 10">5J-6</strain>
    </source>
</reference>
<dbReference type="RefSeq" id="WP_161410982.1">
    <property type="nucleotide sequence ID" value="NZ_WTUZ01000039.1"/>
</dbReference>
<feature type="transmembrane region" description="Helical" evidence="7">
    <location>
        <begin position="373"/>
        <end position="393"/>
    </location>
</feature>
<keyword evidence="2" id="KW-0813">Transport</keyword>
<accession>A0A6L8V8B4</accession>
<keyword evidence="5 7" id="KW-1133">Transmembrane helix</keyword>
<evidence type="ECO:0000259" key="8">
    <source>
        <dbReference type="PROSITE" id="PS50850"/>
    </source>
</evidence>
<dbReference type="CDD" id="cd06173">
    <property type="entry name" value="MFS_MefA_like"/>
    <property type="match status" value="1"/>
</dbReference>
<evidence type="ECO:0000256" key="4">
    <source>
        <dbReference type="ARBA" id="ARBA00022692"/>
    </source>
</evidence>
<comment type="subcellular location">
    <subcellularLocation>
        <location evidence="1">Cell membrane</location>
        <topology evidence="1">Multi-pass membrane protein</topology>
    </subcellularLocation>
</comment>
<sequence>MQQQWKKTFALIFSGQLFSILTTSMVQFSIIWHLTKTTESAVVLMIAGLAGFLPQVILGPFIGVWLDRWNRKQTMIAADGTIALFSLALGLYYYLGDPSLVFVYVILLIRSTASAFHAPSFQAAIPLIAPEDQLTRVAGWQQLINSFSIIAGPVLGIAVYSATSLGILLFLDVFGALIANVMLLFTKIRQPKPHSPATASSFFSELKFGWNAFIQVKSIVLLTIGTGIFGVAIMPLPTLFPLMTLTHFGRGGYSASIVDGLFGIGMIAGSFLLSMLGSRLKDISYICISMLGIGLTCAAIGVIGQGLFVYFVILSTIMGMMSPFFNGPYAAMLQRSYEPEILGRVISLVTSVTLLSAPIGLSLAGVIVSNFGVQAWFFWSGIITLVSGIFLYVQFKRMQVNVKVTTTGADGHSY</sequence>
<dbReference type="AlphaFoldDB" id="A0A6L8V8B4"/>
<feature type="transmembrane region" description="Helical" evidence="7">
    <location>
        <begin position="309"/>
        <end position="329"/>
    </location>
</feature>
<dbReference type="Gene3D" id="1.20.1250.20">
    <property type="entry name" value="MFS general substrate transporter like domains"/>
    <property type="match status" value="1"/>
</dbReference>
<feature type="transmembrane region" description="Helical" evidence="7">
    <location>
        <begin position="12"/>
        <end position="35"/>
    </location>
</feature>
<dbReference type="GO" id="GO:0022857">
    <property type="term" value="F:transmembrane transporter activity"/>
    <property type="evidence" value="ECO:0007669"/>
    <property type="project" value="InterPro"/>
</dbReference>
<dbReference type="InterPro" id="IPR020846">
    <property type="entry name" value="MFS_dom"/>
</dbReference>
<feature type="transmembrane region" description="Helical" evidence="7">
    <location>
        <begin position="219"/>
        <end position="240"/>
    </location>
</feature>
<evidence type="ECO:0000256" key="3">
    <source>
        <dbReference type="ARBA" id="ARBA00022475"/>
    </source>
</evidence>
<feature type="domain" description="Major facilitator superfamily (MFS) profile" evidence="8">
    <location>
        <begin position="8"/>
        <end position="399"/>
    </location>
</feature>
<evidence type="ECO:0000313" key="10">
    <source>
        <dbReference type="Proteomes" id="UP000481087"/>
    </source>
</evidence>
<feature type="transmembrane region" description="Helical" evidence="7">
    <location>
        <begin position="167"/>
        <end position="185"/>
    </location>
</feature>
<dbReference type="InterPro" id="IPR011701">
    <property type="entry name" value="MFS"/>
</dbReference>